<dbReference type="Proteomes" id="UP001214638">
    <property type="component" value="Unassembled WGS sequence"/>
</dbReference>
<dbReference type="RefSeq" id="XP_067804258.1">
    <property type="nucleotide sequence ID" value="XM_067945467.1"/>
</dbReference>
<feature type="region of interest" description="Disordered" evidence="1">
    <location>
        <begin position="788"/>
        <end position="816"/>
    </location>
</feature>
<reference evidence="2" key="1">
    <citation type="journal article" date="2023" name="Nat. Microbiol.">
        <title>Babesia duncani multi-omics identifies virulence factors and drug targets.</title>
        <authorList>
            <person name="Singh P."/>
            <person name="Lonardi S."/>
            <person name="Liang Q."/>
            <person name="Vydyam P."/>
            <person name="Khabirova E."/>
            <person name="Fang T."/>
            <person name="Gihaz S."/>
            <person name="Thekkiniath J."/>
            <person name="Munshi M."/>
            <person name="Abel S."/>
            <person name="Ciampossin L."/>
            <person name="Batugedara G."/>
            <person name="Gupta M."/>
            <person name="Lu X.M."/>
            <person name="Lenz T."/>
            <person name="Chakravarty S."/>
            <person name="Cornillot E."/>
            <person name="Hu Y."/>
            <person name="Ma W."/>
            <person name="Gonzalez L.M."/>
            <person name="Sanchez S."/>
            <person name="Estrada K."/>
            <person name="Sanchez-Flores A."/>
            <person name="Montero E."/>
            <person name="Harb O.S."/>
            <person name="Le Roch K.G."/>
            <person name="Mamoun C.B."/>
        </authorList>
    </citation>
    <scope>NUCLEOTIDE SEQUENCE</scope>
    <source>
        <strain evidence="2">WA1</strain>
    </source>
</reference>
<protein>
    <submittedName>
        <fullName evidence="2">Uncharacterized protein</fullName>
    </submittedName>
</protein>
<dbReference type="KEGG" id="bdw:94334714"/>
<dbReference type="AlphaFoldDB" id="A0AAD9PM55"/>
<sequence length="924" mass="104483">MEGGIEHWAIENLKASIPNEMHSQYLNGNNVLFANETNVLEQPETDESQELEWVLQLTDGFKRSILCSFDVSSHYQHLSLYQKNRGRSVALDSKSDPFFLKVINPKSGLYILANLIKCASEQRSGLIKYVEYVRKNIDLVPLLEELNRFALSQKIAYKSARKHMWFLLDLAQQLKLVKRSGTWKFKRLQDLPEMELELLNRRLTSLWYTTKANPSLLNAPMINLDSRSFSGGLESASTPFAISNDKNDSSENCKVLNAPLLNVQGHVPDSIFQKFNMPLTDSTSGISWQVLKTHQSKSQSSKVQHYSLKDALAKFSEKRRDNSTRNLSTLSILEAACKLYGKGPKWSNPNKAEFDACNKHTRLVYVKPIKSAKNGDLAFQYLMQYASVHQKLNGGSRQEHACKFGIITIEKGPEITRSYRVNPNPWKQDKFAPAWDALARAIGRAPWILDAPVQPTQAATDQGGPQNPEPPERVEPSQAATDQGGPQNPKPPKRVEPSQAATDQGGPQNPKPPKRVEPSQAATDQHRPQPPKPPKRVDRDAPGPTLVSGPKGGQVKLTQLFQHVYAKINKVRPLPHLDFGPKPSRHRVPETHAPIFTGKRRRVVVDDDKEPAEMPPDYCRVHPIKVPNPTSAADPHDVEIQKQEATIEKRTEGARAHRRARLERMRQVFKSMFDYEAEESNDENLSDPEDIKRSLLLLKERLENAEDEESDEETDEEIKDFIQEVHVINDEDEQLARERFQADMQAMDESELQKLMQLKERSELTLTRHEQRLKLLMQLKKSRAPGVENLRLSDFESSDESDNDKTHAPTRGPKVTREQVQQLLGFKNATTTREMSRTEQLEQFVNYKLQNCPNTQKTHARVSTDSQPLESRRNLVQHAPDFNLFADIDLAGPNSLASTSGKGDSGQTLPTGLCASPLKQTLVL</sequence>
<accession>A0AAD9PM55</accession>
<gene>
    <name evidence="2" type="ORF">BdWA1_000416</name>
</gene>
<feature type="region of interest" description="Disordered" evidence="1">
    <location>
        <begin position="456"/>
        <end position="554"/>
    </location>
</feature>
<dbReference type="GeneID" id="94334714"/>
<proteinExistence type="predicted"/>
<evidence type="ECO:0000313" key="2">
    <source>
        <dbReference type="EMBL" id="KAK2197416.1"/>
    </source>
</evidence>
<evidence type="ECO:0000256" key="1">
    <source>
        <dbReference type="SAM" id="MobiDB-lite"/>
    </source>
</evidence>
<keyword evidence="3" id="KW-1185">Reference proteome</keyword>
<organism evidence="2 3">
    <name type="scientific">Babesia duncani</name>
    <dbReference type="NCBI Taxonomy" id="323732"/>
    <lineage>
        <taxon>Eukaryota</taxon>
        <taxon>Sar</taxon>
        <taxon>Alveolata</taxon>
        <taxon>Apicomplexa</taxon>
        <taxon>Aconoidasida</taxon>
        <taxon>Piroplasmida</taxon>
        <taxon>Babesiidae</taxon>
        <taxon>Babesia</taxon>
    </lineage>
</organism>
<name>A0AAD9PM55_9APIC</name>
<feature type="compositionally biased region" description="Polar residues" evidence="1">
    <location>
        <begin position="456"/>
        <end position="465"/>
    </location>
</feature>
<comment type="caution">
    <text evidence="2">The sequence shown here is derived from an EMBL/GenBank/DDBJ whole genome shotgun (WGS) entry which is preliminary data.</text>
</comment>
<evidence type="ECO:0000313" key="3">
    <source>
        <dbReference type="Proteomes" id="UP001214638"/>
    </source>
</evidence>
<dbReference type="EMBL" id="JALLKP010000001">
    <property type="protein sequence ID" value="KAK2197416.1"/>
    <property type="molecule type" value="Genomic_DNA"/>
</dbReference>